<organism evidence="2 3">
    <name type="scientific">Agrilactobacillus composti DSM 18527 = JCM 14202</name>
    <dbReference type="NCBI Taxonomy" id="1423734"/>
    <lineage>
        <taxon>Bacteria</taxon>
        <taxon>Bacillati</taxon>
        <taxon>Bacillota</taxon>
        <taxon>Bacilli</taxon>
        <taxon>Lactobacillales</taxon>
        <taxon>Lactobacillaceae</taxon>
        <taxon>Agrilactobacillus</taxon>
    </lineage>
</organism>
<sequence length="227" mass="23781">MAAVLLAVGATFTGNTAQAATNYPTEDVSGTVTVTNPDGAPLYFDQGTFTPLNRSLPAGSQWKAIYRTKTADGSYTYNLGGTQWVKAKDISYVDGTTLTDGVLFLYRGINTSTGATLPAGTFWKVFNVYGGSNANTFKYDVGGATVEGTPNTDFAVFGSQEGSFNGTFTVYGSGPATLYDGAGNGVSQLYAGSVWKVFGAKVLNGAIYLRVGNDAQWVRLDAGNISL</sequence>
<accession>A0A0R1Y0C8</accession>
<dbReference type="EMBL" id="AZGA01000011">
    <property type="protein sequence ID" value="KRM35838.1"/>
    <property type="molecule type" value="Genomic_DNA"/>
</dbReference>
<feature type="signal peptide" evidence="1">
    <location>
        <begin position="1"/>
        <end position="19"/>
    </location>
</feature>
<name>A0A0R1Y0C8_9LACO</name>
<keyword evidence="1" id="KW-0732">Signal</keyword>
<keyword evidence="3" id="KW-1185">Reference proteome</keyword>
<feature type="chain" id="PRO_5006413509" evidence="1">
    <location>
        <begin position="20"/>
        <end position="227"/>
    </location>
</feature>
<evidence type="ECO:0000256" key="1">
    <source>
        <dbReference type="SAM" id="SignalP"/>
    </source>
</evidence>
<gene>
    <name evidence="2" type="ORF">FC83_GL000866</name>
</gene>
<dbReference type="AlphaFoldDB" id="A0A0R1Y0C8"/>
<dbReference type="PATRIC" id="fig|1423734.3.peg.874"/>
<reference evidence="2 3" key="1">
    <citation type="journal article" date="2015" name="Genome Announc.">
        <title>Expanding the biotechnology potential of lactobacilli through comparative genomics of 213 strains and associated genera.</title>
        <authorList>
            <person name="Sun Z."/>
            <person name="Harris H.M."/>
            <person name="McCann A."/>
            <person name="Guo C."/>
            <person name="Argimon S."/>
            <person name="Zhang W."/>
            <person name="Yang X."/>
            <person name="Jeffery I.B."/>
            <person name="Cooney J.C."/>
            <person name="Kagawa T.F."/>
            <person name="Liu W."/>
            <person name="Song Y."/>
            <person name="Salvetti E."/>
            <person name="Wrobel A."/>
            <person name="Rasinkangas P."/>
            <person name="Parkhill J."/>
            <person name="Rea M.C."/>
            <person name="O'Sullivan O."/>
            <person name="Ritari J."/>
            <person name="Douillard F.P."/>
            <person name="Paul Ross R."/>
            <person name="Yang R."/>
            <person name="Briner A.E."/>
            <person name="Felis G.E."/>
            <person name="de Vos W.M."/>
            <person name="Barrangou R."/>
            <person name="Klaenhammer T.R."/>
            <person name="Caufield P.W."/>
            <person name="Cui Y."/>
            <person name="Zhang H."/>
            <person name="O'Toole P.W."/>
        </authorList>
    </citation>
    <scope>NUCLEOTIDE SEQUENCE [LARGE SCALE GENOMIC DNA]</scope>
    <source>
        <strain evidence="2 3">DSM 18527</strain>
    </source>
</reference>
<evidence type="ECO:0000313" key="3">
    <source>
        <dbReference type="Proteomes" id="UP000051236"/>
    </source>
</evidence>
<proteinExistence type="predicted"/>
<evidence type="ECO:0000313" key="2">
    <source>
        <dbReference type="EMBL" id="KRM35838.1"/>
    </source>
</evidence>
<dbReference type="Proteomes" id="UP000051236">
    <property type="component" value="Unassembled WGS sequence"/>
</dbReference>
<comment type="caution">
    <text evidence="2">The sequence shown here is derived from an EMBL/GenBank/DDBJ whole genome shotgun (WGS) entry which is preliminary data.</text>
</comment>
<protein>
    <submittedName>
        <fullName evidence="2">Uncharacterized protein</fullName>
    </submittedName>
</protein>